<evidence type="ECO:0000313" key="2">
    <source>
        <dbReference type="Proteomes" id="UP000265520"/>
    </source>
</evidence>
<comment type="caution">
    <text evidence="1">The sequence shown here is derived from an EMBL/GenBank/DDBJ whole genome shotgun (WGS) entry which is preliminary data.</text>
</comment>
<dbReference type="Proteomes" id="UP000265520">
    <property type="component" value="Unassembled WGS sequence"/>
</dbReference>
<sequence>MVYLLCLSAPEQEWNSILINGLTIGAGDISPEELYSVLKKRMERTLIRTEGGSYQQRILTEYLKGIETRAHEIVRVLQGQGKPQ</sequence>
<dbReference type="PANTHER" id="PTHR36348:SF1">
    <property type="entry name" value="EXPRESSED PROTEIN"/>
    <property type="match status" value="1"/>
</dbReference>
<dbReference type="EMBL" id="LXQA010041586">
    <property type="protein sequence ID" value="MCH99869.1"/>
    <property type="molecule type" value="Genomic_DNA"/>
</dbReference>
<dbReference type="PANTHER" id="PTHR36348">
    <property type="entry name" value="EXPRESSED PROTEIN"/>
    <property type="match status" value="1"/>
</dbReference>
<dbReference type="AlphaFoldDB" id="A0A392NKU9"/>
<keyword evidence="2" id="KW-1185">Reference proteome</keyword>
<protein>
    <submittedName>
        <fullName evidence="1">Uncharacterized protein</fullName>
    </submittedName>
</protein>
<evidence type="ECO:0000313" key="1">
    <source>
        <dbReference type="EMBL" id="MCH99869.1"/>
    </source>
</evidence>
<organism evidence="1 2">
    <name type="scientific">Trifolium medium</name>
    <dbReference type="NCBI Taxonomy" id="97028"/>
    <lineage>
        <taxon>Eukaryota</taxon>
        <taxon>Viridiplantae</taxon>
        <taxon>Streptophyta</taxon>
        <taxon>Embryophyta</taxon>
        <taxon>Tracheophyta</taxon>
        <taxon>Spermatophyta</taxon>
        <taxon>Magnoliopsida</taxon>
        <taxon>eudicotyledons</taxon>
        <taxon>Gunneridae</taxon>
        <taxon>Pentapetalae</taxon>
        <taxon>rosids</taxon>
        <taxon>fabids</taxon>
        <taxon>Fabales</taxon>
        <taxon>Fabaceae</taxon>
        <taxon>Papilionoideae</taxon>
        <taxon>50 kb inversion clade</taxon>
        <taxon>NPAAA clade</taxon>
        <taxon>Hologalegina</taxon>
        <taxon>IRL clade</taxon>
        <taxon>Trifolieae</taxon>
        <taxon>Trifolium</taxon>
    </lineage>
</organism>
<name>A0A392NKU9_9FABA</name>
<proteinExistence type="predicted"/>
<reference evidence="1 2" key="1">
    <citation type="journal article" date="2018" name="Front. Plant Sci.">
        <title>Red Clover (Trifolium pratense) and Zigzag Clover (T. medium) - A Picture of Genomic Similarities and Differences.</title>
        <authorList>
            <person name="Dluhosova J."/>
            <person name="Istvanek J."/>
            <person name="Nedelnik J."/>
            <person name="Repkova J."/>
        </authorList>
    </citation>
    <scope>NUCLEOTIDE SEQUENCE [LARGE SCALE GENOMIC DNA]</scope>
    <source>
        <strain evidence="2">cv. 10/8</strain>
        <tissue evidence="1">Leaf</tissue>
    </source>
</reference>
<accession>A0A392NKU9</accession>